<dbReference type="AlphaFoldDB" id="A0A9X4BZH6"/>
<feature type="region of interest" description="Disordered" evidence="11">
    <location>
        <begin position="628"/>
        <end position="651"/>
    </location>
</feature>
<dbReference type="InterPro" id="IPR013825">
    <property type="entry name" value="Topo_IA_cen_sub2"/>
</dbReference>
<evidence type="ECO:0000256" key="10">
    <source>
        <dbReference type="HAMAP-Rule" id="MF_00952"/>
    </source>
</evidence>
<dbReference type="SMART" id="SM00437">
    <property type="entry name" value="TOP1Ac"/>
    <property type="match status" value="1"/>
</dbReference>
<dbReference type="PANTHER" id="PTHR42785">
    <property type="entry name" value="DNA TOPOISOMERASE, TYPE IA, CORE"/>
    <property type="match status" value="1"/>
</dbReference>
<dbReference type="SUPFAM" id="SSF57783">
    <property type="entry name" value="Zinc beta-ribbon"/>
    <property type="match status" value="1"/>
</dbReference>
<feature type="site" description="Interaction with DNA" evidence="10">
    <location>
        <position position="139"/>
    </location>
</feature>
<dbReference type="SMART" id="SM00493">
    <property type="entry name" value="TOPRIM"/>
    <property type="match status" value="1"/>
</dbReference>
<comment type="function">
    <text evidence="10">Releases the supercoiling and torsional tension of DNA, which is introduced during the DNA replication and transcription, by transiently cleaving and rejoining one strand of the DNA duplex. Introduces a single-strand break via transesterification at a target site in duplex DNA. The scissile phosphodiester is attacked by the catalytic tyrosine of the enzyme, resulting in the formation of a DNA-(5'-phosphotyrosyl)-enzyme intermediate and the expulsion of a 3'-OH DNA strand. The free DNA strand then undergoes passage around the unbroken strand, thus removing DNA supercoils. Finally, in the religation step, the DNA 3'-OH attacks the covalent intermediate to expel the active-site tyrosine and restore the DNA phosphodiester backbone.</text>
</comment>
<dbReference type="InterPro" id="IPR034149">
    <property type="entry name" value="TOPRIM_TopoI"/>
</dbReference>
<dbReference type="PANTHER" id="PTHR42785:SF1">
    <property type="entry name" value="DNA TOPOISOMERASE"/>
    <property type="match status" value="1"/>
</dbReference>
<dbReference type="GO" id="GO:0003677">
    <property type="term" value="F:DNA binding"/>
    <property type="evidence" value="ECO:0007669"/>
    <property type="project" value="UniProtKB-KW"/>
</dbReference>
<feature type="site" description="Interaction with DNA" evidence="10">
    <location>
        <position position="135"/>
    </location>
</feature>
<dbReference type="InterPro" id="IPR013824">
    <property type="entry name" value="Topo_IA_cen_sub1"/>
</dbReference>
<evidence type="ECO:0000256" key="9">
    <source>
        <dbReference type="ARBA" id="ARBA00023235"/>
    </source>
</evidence>
<feature type="domain" description="Topo IA-type catalytic" evidence="13">
    <location>
        <begin position="125"/>
        <end position="563"/>
    </location>
</feature>
<evidence type="ECO:0000256" key="4">
    <source>
        <dbReference type="ARBA" id="ARBA00022771"/>
    </source>
</evidence>
<evidence type="ECO:0000256" key="1">
    <source>
        <dbReference type="ARBA" id="ARBA00000213"/>
    </source>
</evidence>
<comment type="catalytic activity">
    <reaction evidence="1 10">
        <text>ATP-independent breakage of single-stranded DNA, followed by passage and rejoining.</text>
        <dbReference type="EC" id="5.6.2.1"/>
    </reaction>
</comment>
<dbReference type="Pfam" id="PF01131">
    <property type="entry name" value="Topoisom_bac"/>
    <property type="match status" value="1"/>
</dbReference>
<dbReference type="PRINTS" id="PR00417">
    <property type="entry name" value="PRTPISMRASEI"/>
</dbReference>
<evidence type="ECO:0000259" key="13">
    <source>
        <dbReference type="PROSITE" id="PS52039"/>
    </source>
</evidence>
<dbReference type="GO" id="GO:0006265">
    <property type="term" value="P:DNA topological change"/>
    <property type="evidence" value="ECO:0007669"/>
    <property type="project" value="UniProtKB-UniRule"/>
</dbReference>
<dbReference type="InterPro" id="IPR006171">
    <property type="entry name" value="TOPRIM_dom"/>
</dbReference>
<keyword evidence="15" id="KW-1185">Reference proteome</keyword>
<dbReference type="PROSITE" id="PS52039">
    <property type="entry name" value="TOPO_IA_2"/>
    <property type="match status" value="1"/>
</dbReference>
<organism evidence="14 15">
    <name type="scientific">Pseudomonas shahriarae</name>
    <dbReference type="NCBI Taxonomy" id="2745512"/>
    <lineage>
        <taxon>Bacteria</taxon>
        <taxon>Pseudomonadati</taxon>
        <taxon>Pseudomonadota</taxon>
        <taxon>Gammaproteobacteria</taxon>
        <taxon>Pseudomonadales</taxon>
        <taxon>Pseudomonadaceae</taxon>
        <taxon>Pseudomonas</taxon>
    </lineage>
</organism>
<evidence type="ECO:0000259" key="12">
    <source>
        <dbReference type="PROSITE" id="PS50880"/>
    </source>
</evidence>
<evidence type="ECO:0000256" key="11">
    <source>
        <dbReference type="SAM" id="MobiDB-lite"/>
    </source>
</evidence>
<dbReference type="Gene3D" id="1.10.290.10">
    <property type="entry name" value="Topoisomerase I, domain 4"/>
    <property type="match status" value="1"/>
</dbReference>
<keyword evidence="3" id="KW-0479">Metal-binding</keyword>
<dbReference type="InterPro" id="IPR013497">
    <property type="entry name" value="Topo_IA_cen"/>
</dbReference>
<keyword evidence="6" id="KW-0460">Magnesium</keyword>
<accession>A0A9X4BZH6</accession>
<dbReference type="NCBIfam" id="TIGR01051">
    <property type="entry name" value="topA_bact"/>
    <property type="match status" value="1"/>
</dbReference>
<evidence type="ECO:0000256" key="8">
    <source>
        <dbReference type="ARBA" id="ARBA00023125"/>
    </source>
</evidence>
<dbReference type="GO" id="GO:0005694">
    <property type="term" value="C:chromosome"/>
    <property type="evidence" value="ECO:0007669"/>
    <property type="project" value="InterPro"/>
</dbReference>
<dbReference type="EC" id="5.6.2.1" evidence="10"/>
<keyword evidence="4" id="KW-0863">Zinc-finger</keyword>
<dbReference type="InterPro" id="IPR013826">
    <property type="entry name" value="Topo_IA_cen_sub3"/>
</dbReference>
<feature type="domain" description="Toprim" evidence="12">
    <location>
        <begin position="2"/>
        <end position="111"/>
    </location>
</feature>
<evidence type="ECO:0000256" key="7">
    <source>
        <dbReference type="ARBA" id="ARBA00023029"/>
    </source>
</evidence>
<dbReference type="InterPro" id="IPR013498">
    <property type="entry name" value="Topo_IA_Znf"/>
</dbReference>
<dbReference type="GO" id="GO:0008270">
    <property type="term" value="F:zinc ion binding"/>
    <property type="evidence" value="ECO:0007669"/>
    <property type="project" value="UniProtKB-KW"/>
</dbReference>
<dbReference type="Pfam" id="PF01396">
    <property type="entry name" value="Zn_ribbon_Top1"/>
    <property type="match status" value="2"/>
</dbReference>
<dbReference type="InterPro" id="IPR003601">
    <property type="entry name" value="Topo_IA_2"/>
</dbReference>
<sequence length="707" mass="77726">MFDLVIVESPNKIKKIQKFLGDSFKVSASVGHFRDLPLRRMGVEAPNFVPDYEVSEDKKKVVSNLKKLIQQANMVYLATDLDREGEAIAWHLREVLKPKKYRRIKFNEITKKALTEAISKAGDIDMMLVAAQEARRVLDRIVGYTVSPLLTELSGAGVNLSAGRVQSAALLLLVEREQAITSFVSVDHYKLKVSFPWPGKHAVWTAEWQHKALQAAMGVEQTDLFTHAAYLQSLADAIKGQPAFMVYKLESREEDRKAPAPFTTSTLQQAASVKLGMDVDQTMKKAQALFEAGMITYHRTDSPNLSEESAQEIRAWLTGKGHAVPATRNTWASKADAQEAHEAIRPTAIDITPSDFAPDSDEMKLYKLIWLRAVASQMVPAKFYATKALLLSAVKVKDHNLQFLAKGRVLLSPGWMALTPDDAVEDKDEGNEDDADKSLPDLQEQARLQCSEVQAVTTATKPPPRLTDASLTKLLESMGIGRPSTFASIVATLYKREYIRKEGRKLYATPLGIGVISILKGRFSFVSYDFTKMIEEALDQIATGKASYLAVVGYQHQVLTGEVDKIKADPGISATVAEQKSEMFGDQVSCPICKSGVLRRRATSSGAFWGCTKYPSCTASCNDIKARGKPPEPDLSTIRTKETSAENGAPKPERIISEENCPKCKKKKMSLRPGPKGPFWGCLGYPSCKGTAPDDGGRPLIAASPAI</sequence>
<evidence type="ECO:0000256" key="3">
    <source>
        <dbReference type="ARBA" id="ARBA00022723"/>
    </source>
</evidence>
<dbReference type="GO" id="GO:0003917">
    <property type="term" value="F:DNA topoisomerase type I (single strand cut, ATP-independent) activity"/>
    <property type="evidence" value="ECO:0007669"/>
    <property type="project" value="UniProtKB-UniRule"/>
</dbReference>
<dbReference type="InterPro" id="IPR000380">
    <property type="entry name" value="Topo_IA"/>
</dbReference>
<dbReference type="Gene3D" id="3.30.65.10">
    <property type="entry name" value="Bacterial Topoisomerase I, domain 1"/>
    <property type="match status" value="2"/>
</dbReference>
<dbReference type="RefSeq" id="WP_273875631.1">
    <property type="nucleotide sequence ID" value="NZ_JAMDHA010000005.1"/>
</dbReference>
<evidence type="ECO:0000256" key="6">
    <source>
        <dbReference type="ARBA" id="ARBA00022842"/>
    </source>
</evidence>
<dbReference type="InterPro" id="IPR005733">
    <property type="entry name" value="TopoI_bac-type"/>
</dbReference>
<comment type="caution">
    <text evidence="10">Lacks conserved residue(s) required for the propagation of feature annotation.</text>
</comment>
<dbReference type="Proteomes" id="UP001148185">
    <property type="component" value="Unassembled WGS sequence"/>
</dbReference>
<evidence type="ECO:0000256" key="2">
    <source>
        <dbReference type="ARBA" id="ARBA00009446"/>
    </source>
</evidence>
<keyword evidence="8 10" id="KW-0238">DNA-binding</keyword>
<keyword evidence="9 10" id="KW-0413">Isomerase</keyword>
<dbReference type="PROSITE" id="PS50880">
    <property type="entry name" value="TOPRIM"/>
    <property type="match status" value="1"/>
</dbReference>
<evidence type="ECO:0000313" key="15">
    <source>
        <dbReference type="Proteomes" id="UP001148185"/>
    </source>
</evidence>
<dbReference type="EMBL" id="JAMDHA010000005">
    <property type="protein sequence ID" value="MDD1007193.1"/>
    <property type="molecule type" value="Genomic_DNA"/>
</dbReference>
<name>A0A9X4BZH6_9PSED</name>
<feature type="region of interest" description="Interaction with DNA" evidence="10">
    <location>
        <begin position="161"/>
        <end position="166"/>
    </location>
</feature>
<dbReference type="InterPro" id="IPR003602">
    <property type="entry name" value="Topo_IA_DNA-bd_dom"/>
</dbReference>
<reference evidence="14 15" key="1">
    <citation type="submission" date="2022-05" db="EMBL/GenBank/DDBJ databases">
        <title>Novel Pseudomonas spp. Isolated from a Rainbow Trout Aquaculture Facility.</title>
        <authorList>
            <person name="Testerman T."/>
            <person name="Graf J."/>
        </authorList>
    </citation>
    <scope>NUCLEOTIDE SEQUENCE [LARGE SCALE GENOMIC DNA]</scope>
    <source>
        <strain evidence="14 15">ID1042</strain>
    </source>
</reference>
<feature type="active site" description="O-(5'-phospho-DNA)-tyrosine intermediate" evidence="10">
    <location>
        <position position="297"/>
    </location>
</feature>
<keyword evidence="5" id="KW-0862">Zinc</keyword>
<dbReference type="Gene3D" id="2.70.20.10">
    <property type="entry name" value="Topoisomerase I, domain 3"/>
    <property type="match status" value="1"/>
</dbReference>
<feature type="site" description="Interaction with DNA" evidence="10">
    <location>
        <position position="136"/>
    </location>
</feature>
<dbReference type="HAMAP" id="MF_00952">
    <property type="entry name" value="Topoisom_1_prok"/>
    <property type="match status" value="1"/>
</dbReference>
<dbReference type="SUPFAM" id="SSF56712">
    <property type="entry name" value="Prokaryotic type I DNA topoisomerase"/>
    <property type="match status" value="1"/>
</dbReference>
<feature type="site" description="Interaction with DNA" evidence="10">
    <location>
        <position position="496"/>
    </location>
</feature>
<dbReference type="Pfam" id="PF01751">
    <property type="entry name" value="Toprim"/>
    <property type="match status" value="1"/>
</dbReference>
<dbReference type="CDD" id="cd00186">
    <property type="entry name" value="TOP1Ac"/>
    <property type="match status" value="1"/>
</dbReference>
<dbReference type="InterPro" id="IPR023405">
    <property type="entry name" value="Topo_IA_core_domain"/>
</dbReference>
<proteinExistence type="inferred from homology"/>
<dbReference type="CDD" id="cd03363">
    <property type="entry name" value="TOPRIM_TopoIA_TopoI"/>
    <property type="match status" value="1"/>
</dbReference>
<comment type="subunit">
    <text evidence="10">Monomer.</text>
</comment>
<dbReference type="SMART" id="SM00436">
    <property type="entry name" value="TOP1Bc"/>
    <property type="match status" value="1"/>
</dbReference>
<gene>
    <name evidence="10 14" type="primary">topA</name>
    <name evidence="14" type="ORF">M5G27_06830</name>
</gene>
<evidence type="ECO:0000256" key="5">
    <source>
        <dbReference type="ARBA" id="ARBA00022833"/>
    </source>
</evidence>
<dbReference type="Gene3D" id="1.10.460.10">
    <property type="entry name" value="Topoisomerase I, domain 2"/>
    <property type="match status" value="1"/>
</dbReference>
<protein>
    <recommendedName>
        <fullName evidence="10">DNA topoisomerase 1</fullName>
        <ecNumber evidence="10">5.6.2.1</ecNumber>
    </recommendedName>
    <alternativeName>
        <fullName evidence="10">DNA topoisomerase I</fullName>
    </alternativeName>
</protein>
<feature type="site" description="Interaction with DNA" evidence="10">
    <location>
        <position position="32"/>
    </location>
</feature>
<evidence type="ECO:0000313" key="14">
    <source>
        <dbReference type="EMBL" id="MDD1007193.1"/>
    </source>
</evidence>
<feature type="site" description="Interaction with DNA" evidence="10">
    <location>
        <position position="144"/>
    </location>
</feature>
<dbReference type="Gene3D" id="3.40.50.140">
    <property type="match status" value="1"/>
</dbReference>
<comment type="similarity">
    <text evidence="2 10">Belongs to the type IA topoisomerase family.</text>
</comment>
<dbReference type="InterPro" id="IPR028612">
    <property type="entry name" value="Topoisom_1_IA"/>
</dbReference>
<comment type="caution">
    <text evidence="14">The sequence shown here is derived from an EMBL/GenBank/DDBJ whole genome shotgun (WGS) entry which is preliminary data.</text>
</comment>
<feature type="site" description="Interaction with DNA" evidence="10">
    <location>
        <position position="299"/>
    </location>
</feature>
<keyword evidence="7 10" id="KW-0799">Topoisomerase</keyword>